<gene>
    <name evidence="1" type="ORF">CEXT_277461</name>
</gene>
<comment type="caution">
    <text evidence="1">The sequence shown here is derived from an EMBL/GenBank/DDBJ whole genome shotgun (WGS) entry which is preliminary data.</text>
</comment>
<keyword evidence="2" id="KW-1185">Reference proteome</keyword>
<evidence type="ECO:0000313" key="2">
    <source>
        <dbReference type="Proteomes" id="UP001054945"/>
    </source>
</evidence>
<dbReference type="EMBL" id="BPLR01008571">
    <property type="protein sequence ID" value="GIY25746.1"/>
    <property type="molecule type" value="Genomic_DNA"/>
</dbReference>
<sequence length="105" mass="12113">MNDHLDIKDISTLMPASLKHPEKNAPNRSFSFSSSTMISNKDELLNRESIHRSPKPSTFPRYHSEALYPFDPYHHVCISFVHVAVIKSRRQDYLHNSNLCVCVLC</sequence>
<reference evidence="1 2" key="1">
    <citation type="submission" date="2021-06" db="EMBL/GenBank/DDBJ databases">
        <title>Caerostris extrusa draft genome.</title>
        <authorList>
            <person name="Kono N."/>
            <person name="Arakawa K."/>
        </authorList>
    </citation>
    <scope>NUCLEOTIDE SEQUENCE [LARGE SCALE GENOMIC DNA]</scope>
</reference>
<name>A0AAV4RY14_CAEEX</name>
<accession>A0AAV4RY14</accession>
<proteinExistence type="predicted"/>
<protein>
    <submittedName>
        <fullName evidence="1">Uncharacterized protein</fullName>
    </submittedName>
</protein>
<dbReference type="AlphaFoldDB" id="A0AAV4RY14"/>
<organism evidence="1 2">
    <name type="scientific">Caerostris extrusa</name>
    <name type="common">Bark spider</name>
    <name type="synonym">Caerostris bankana</name>
    <dbReference type="NCBI Taxonomy" id="172846"/>
    <lineage>
        <taxon>Eukaryota</taxon>
        <taxon>Metazoa</taxon>
        <taxon>Ecdysozoa</taxon>
        <taxon>Arthropoda</taxon>
        <taxon>Chelicerata</taxon>
        <taxon>Arachnida</taxon>
        <taxon>Araneae</taxon>
        <taxon>Araneomorphae</taxon>
        <taxon>Entelegynae</taxon>
        <taxon>Araneoidea</taxon>
        <taxon>Araneidae</taxon>
        <taxon>Caerostris</taxon>
    </lineage>
</organism>
<evidence type="ECO:0000313" key="1">
    <source>
        <dbReference type="EMBL" id="GIY25746.1"/>
    </source>
</evidence>
<dbReference type="Proteomes" id="UP001054945">
    <property type="component" value="Unassembled WGS sequence"/>
</dbReference>